<sequence length="132" mass="14896">MKNVKAILITIMMFACIAMATLLIVFPQQWKQNVYPSISKLLPESMNSLVTNWGAGDNVCDRLENNLQIFADYLKTNEDVVNTKAMNGLDDQITSMRSRVNSMPNQVRKLVCQQEYARLEGLKGVFFLGSDS</sequence>
<organism evidence="2 3">
    <name type="scientific">Providencia sneebia DSM 19967</name>
    <dbReference type="NCBI Taxonomy" id="1141660"/>
    <lineage>
        <taxon>Bacteria</taxon>
        <taxon>Pseudomonadati</taxon>
        <taxon>Pseudomonadota</taxon>
        <taxon>Gammaproteobacteria</taxon>
        <taxon>Enterobacterales</taxon>
        <taxon>Morganellaceae</taxon>
        <taxon>Providencia</taxon>
    </lineage>
</organism>
<evidence type="ECO:0000313" key="3">
    <source>
        <dbReference type="Proteomes" id="UP000010290"/>
    </source>
</evidence>
<reference evidence="2 3" key="1">
    <citation type="journal article" date="2012" name="BMC Genomics">
        <title>Comparative genomics of bacteria in the genus Providencia isolated from wild Drosophila melanogaster.</title>
        <authorList>
            <person name="Galac M.R."/>
            <person name="Lazzaro B.P."/>
        </authorList>
    </citation>
    <scope>NUCLEOTIDE SEQUENCE [LARGE SCALE GENOMIC DNA]</scope>
    <source>
        <strain evidence="2 3">DSM 19967</strain>
    </source>
</reference>
<dbReference type="Proteomes" id="UP000010290">
    <property type="component" value="Chromosome"/>
</dbReference>
<dbReference type="PATRIC" id="fig|1141660.3.peg.1631"/>
<comment type="caution">
    <text evidence="2">The sequence shown here is derived from an EMBL/GenBank/DDBJ whole genome shotgun (WGS) entry which is preliminary data.</text>
</comment>
<dbReference type="PROSITE" id="PS51257">
    <property type="entry name" value="PROKAR_LIPOPROTEIN"/>
    <property type="match status" value="1"/>
</dbReference>
<dbReference type="EMBL" id="AKKN01000008">
    <property type="protein sequence ID" value="EKT57348.1"/>
    <property type="molecule type" value="Genomic_DNA"/>
</dbReference>
<keyword evidence="1" id="KW-0472">Membrane</keyword>
<dbReference type="AlphaFoldDB" id="K8W9M2"/>
<evidence type="ECO:0000313" key="2">
    <source>
        <dbReference type="EMBL" id="EKT57348.1"/>
    </source>
</evidence>
<dbReference type="HOGENOM" id="CLU_1915196_0_0_6"/>
<keyword evidence="1" id="KW-1133">Transmembrane helix</keyword>
<dbReference type="RefSeq" id="WP_008915460.1">
    <property type="nucleotide sequence ID" value="NZ_CM001773.1"/>
</dbReference>
<gene>
    <name evidence="2" type="ORF">OO7_08165</name>
</gene>
<keyword evidence="3" id="KW-1185">Reference proteome</keyword>
<name>K8W9M2_9GAMM</name>
<evidence type="ECO:0000256" key="1">
    <source>
        <dbReference type="SAM" id="Phobius"/>
    </source>
</evidence>
<keyword evidence="1" id="KW-0812">Transmembrane</keyword>
<proteinExistence type="predicted"/>
<dbReference type="OrthoDB" id="6455630at2"/>
<accession>K8W9M2</accession>
<protein>
    <submittedName>
        <fullName evidence="2">Uncharacterized protein</fullName>
    </submittedName>
</protein>
<feature type="transmembrane region" description="Helical" evidence="1">
    <location>
        <begin position="6"/>
        <end position="26"/>
    </location>
</feature>